<feature type="compositionally biased region" description="Basic and acidic residues" evidence="1">
    <location>
        <begin position="52"/>
        <end position="71"/>
    </location>
</feature>
<protein>
    <submittedName>
        <fullName evidence="2">Uncharacterized protein</fullName>
    </submittedName>
</protein>
<dbReference type="EMBL" id="AMZH03009349">
    <property type="protein sequence ID" value="RRT57054.1"/>
    <property type="molecule type" value="Genomic_DNA"/>
</dbReference>
<reference evidence="2 3" key="1">
    <citation type="journal article" date="2014" name="Agronomy (Basel)">
        <title>A Draft Genome Sequence for Ensete ventricosum, the Drought-Tolerant Tree Against Hunger.</title>
        <authorList>
            <person name="Harrison J."/>
            <person name="Moore K.A."/>
            <person name="Paszkiewicz K."/>
            <person name="Jones T."/>
            <person name="Grant M."/>
            <person name="Ambacheew D."/>
            <person name="Muzemil S."/>
            <person name="Studholme D.J."/>
        </authorList>
    </citation>
    <scope>NUCLEOTIDE SEQUENCE [LARGE SCALE GENOMIC DNA]</scope>
</reference>
<evidence type="ECO:0000313" key="2">
    <source>
        <dbReference type="EMBL" id="RRT57054.1"/>
    </source>
</evidence>
<feature type="region of interest" description="Disordered" evidence="1">
    <location>
        <begin position="52"/>
        <end position="72"/>
    </location>
</feature>
<dbReference type="AlphaFoldDB" id="A0A426YZC1"/>
<dbReference type="Proteomes" id="UP000287651">
    <property type="component" value="Unassembled WGS sequence"/>
</dbReference>
<sequence length="127" mass="14428">MPPQDQAPVKDADLEQMSMNRKEGDRYVVNHDEGLTTVDFDGHVSLAKKDGADMAKRMSDTRHASDHDQAERWGMSMAAVQWRVGRRRSATGPILLARLTIERRQATARLAEEEDHDCYNCLGYRGR</sequence>
<name>A0A426YZC1_ENSVE</name>
<accession>A0A426YZC1</accession>
<gene>
    <name evidence="2" type="ORF">B296_00033821</name>
</gene>
<proteinExistence type="predicted"/>
<organism evidence="2 3">
    <name type="scientific">Ensete ventricosum</name>
    <name type="common">Abyssinian banana</name>
    <name type="synonym">Musa ensete</name>
    <dbReference type="NCBI Taxonomy" id="4639"/>
    <lineage>
        <taxon>Eukaryota</taxon>
        <taxon>Viridiplantae</taxon>
        <taxon>Streptophyta</taxon>
        <taxon>Embryophyta</taxon>
        <taxon>Tracheophyta</taxon>
        <taxon>Spermatophyta</taxon>
        <taxon>Magnoliopsida</taxon>
        <taxon>Liliopsida</taxon>
        <taxon>Zingiberales</taxon>
        <taxon>Musaceae</taxon>
        <taxon>Ensete</taxon>
    </lineage>
</organism>
<feature type="region of interest" description="Disordered" evidence="1">
    <location>
        <begin position="1"/>
        <end position="24"/>
    </location>
</feature>
<comment type="caution">
    <text evidence="2">The sequence shown here is derived from an EMBL/GenBank/DDBJ whole genome shotgun (WGS) entry which is preliminary data.</text>
</comment>
<evidence type="ECO:0000256" key="1">
    <source>
        <dbReference type="SAM" id="MobiDB-lite"/>
    </source>
</evidence>
<evidence type="ECO:0000313" key="3">
    <source>
        <dbReference type="Proteomes" id="UP000287651"/>
    </source>
</evidence>